<dbReference type="AlphaFoldDB" id="A0A5J5HXK9"/>
<dbReference type="RefSeq" id="WP_161600413.1">
    <property type="nucleotide sequence ID" value="NZ_JBNNIY010000013.1"/>
</dbReference>
<keyword evidence="4" id="KW-1185">Reference proteome</keyword>
<protein>
    <recommendedName>
        <fullName evidence="5">Calcium-binding protein</fullName>
    </recommendedName>
</protein>
<dbReference type="Proteomes" id="UP000325933">
    <property type="component" value="Unassembled WGS sequence"/>
</dbReference>
<reference evidence="3 4" key="1">
    <citation type="submission" date="2019-09" db="EMBL/GenBank/DDBJ databases">
        <authorList>
            <person name="Feng G."/>
        </authorList>
    </citation>
    <scope>NUCLEOTIDE SEQUENCE [LARGE SCALE GENOMIC DNA]</scope>
    <source>
        <strain evidence="2 3">KACC 19283</strain>
        <strain evidence="1 4">KACC 19284</strain>
    </source>
</reference>
<comment type="caution">
    <text evidence="2">The sequence shown here is derived from an EMBL/GenBank/DDBJ whole genome shotgun (WGS) entry which is preliminary data.</text>
</comment>
<evidence type="ECO:0000313" key="4">
    <source>
        <dbReference type="Proteomes" id="UP000326364"/>
    </source>
</evidence>
<dbReference type="Gene3D" id="2.150.10.10">
    <property type="entry name" value="Serralysin-like metalloprotease, C-terminal"/>
    <property type="match status" value="1"/>
</dbReference>
<organism evidence="2 3">
    <name type="scientific">Sphingobium limneticum</name>
    <dbReference type="NCBI Taxonomy" id="1007511"/>
    <lineage>
        <taxon>Bacteria</taxon>
        <taxon>Pseudomonadati</taxon>
        <taxon>Pseudomonadota</taxon>
        <taxon>Alphaproteobacteria</taxon>
        <taxon>Sphingomonadales</taxon>
        <taxon>Sphingomonadaceae</taxon>
        <taxon>Sphingobium</taxon>
    </lineage>
</organism>
<dbReference type="SUPFAM" id="SSF51120">
    <property type="entry name" value="beta-Roll"/>
    <property type="match status" value="1"/>
</dbReference>
<sequence>MDVLCRKPAALFVMLCLVGCGEGGVAAATDKDRAAATPVSRSVSRPAPGGMAMGTNLDGLAYWSSAMPVLDLMKSASVWLPQAEGVYDTGEAIAQDRNGWPLLPVDAAMRRYRTLLVNILHDNPAALPAERYVVLYEGHGAITAVDVDGARVLSRIDGELHVSAGRGGSLYLRIDADGEGRDPIRNIRVVRADYLPLYRAGLTFDPEFLERIKSFHALRFMDWMNSNALFAPIGGPLTDEAAIERAPQLDWADRPRPTSMRWGEGSRGVPVEAMVELANRTGAEPWFTMPVNASDDYVRGFASYVHAQLRPDLKVHVELSNEVWNWIFPQARYARARARAIFGPDGDGLEWYGMRAAQVGMIWKRAFGEAEKRGLRSGRVAMVFGTQFGWRGLEATGLETRHWRDGNGRPMHAADYFDEYAITGYYDGTMNVDDAVPIVQSWWKDEDGGYGRAIAELNERITDFNAPLYQYHAGRARAHGLRLVSYESGFGEYTPISQHANQPYTDFLAKLQRRPEFKALETANYSAFAQAGGSLFMNFGIIGTPSKWGNWSALETIRQTGSPRYDALMTWLRLHPPSSARGPAIAYADARIALGGTQGETFTGTAHGYDVLVGGSGNDRFFAGRGSGSRIDGGGGHDMLVLPERRTSYRFQAQPSQAVVQVIGPTGVQSLTRISNVRFSDGALIDLARLVSEDRNDRLVGVKRVAGVSAPEQAGP</sequence>
<name>A0A5J5HXK9_9SPHN</name>
<dbReference type="EMBL" id="VYQA01000016">
    <property type="protein sequence ID" value="KAA9026527.1"/>
    <property type="molecule type" value="Genomic_DNA"/>
</dbReference>
<evidence type="ECO:0000313" key="3">
    <source>
        <dbReference type="Proteomes" id="UP000325933"/>
    </source>
</evidence>
<proteinExistence type="predicted"/>
<dbReference type="InterPro" id="IPR011049">
    <property type="entry name" value="Serralysin-like_metalloprot_C"/>
</dbReference>
<accession>A0A5J5HXK9</accession>
<dbReference type="EMBL" id="VYQB01000016">
    <property type="protein sequence ID" value="KAA9013465.1"/>
    <property type="molecule type" value="Genomic_DNA"/>
</dbReference>
<dbReference type="Proteomes" id="UP000326364">
    <property type="component" value="Unassembled WGS sequence"/>
</dbReference>
<gene>
    <name evidence="2" type="ORF">F4U95_18305</name>
    <name evidence="1" type="ORF">F4U96_18180</name>
</gene>
<evidence type="ECO:0008006" key="5">
    <source>
        <dbReference type="Google" id="ProtNLM"/>
    </source>
</evidence>
<evidence type="ECO:0000313" key="2">
    <source>
        <dbReference type="EMBL" id="KAA9026527.1"/>
    </source>
</evidence>
<evidence type="ECO:0000313" key="1">
    <source>
        <dbReference type="EMBL" id="KAA9013465.1"/>
    </source>
</evidence>